<evidence type="ECO:0000313" key="1">
    <source>
        <dbReference type="EMBL" id="MBC1333531.1"/>
    </source>
</evidence>
<evidence type="ECO:0000313" key="2">
    <source>
        <dbReference type="Proteomes" id="UP000532866"/>
    </source>
</evidence>
<gene>
    <name evidence="1" type="ORF">HB759_16420</name>
</gene>
<accession>A0A7X0WGP7</accession>
<dbReference type="EMBL" id="JAAROL010000011">
    <property type="protein sequence ID" value="MBC1333531.1"/>
    <property type="molecule type" value="Genomic_DNA"/>
</dbReference>
<proteinExistence type="predicted"/>
<reference evidence="1 2" key="1">
    <citation type="submission" date="2020-03" db="EMBL/GenBank/DDBJ databases">
        <title>Soil Listeria distribution.</title>
        <authorList>
            <person name="Liao J."/>
            <person name="Wiedmann M."/>
        </authorList>
    </citation>
    <scope>NUCLEOTIDE SEQUENCE [LARGE SCALE GENOMIC DNA]</scope>
    <source>
        <strain evidence="1 2">FSL L7-1833</strain>
    </source>
</reference>
<dbReference type="RefSeq" id="WP_185375230.1">
    <property type="nucleotide sequence ID" value="NZ_JAAROL010000011.1"/>
</dbReference>
<protein>
    <submittedName>
        <fullName evidence="1">Uncharacterized protein</fullName>
    </submittedName>
</protein>
<name>A0A7X0WGP7_9LIST</name>
<organism evidence="1 2">
    <name type="scientific">Listeria booriae</name>
    <dbReference type="NCBI Taxonomy" id="1552123"/>
    <lineage>
        <taxon>Bacteria</taxon>
        <taxon>Bacillati</taxon>
        <taxon>Bacillota</taxon>
        <taxon>Bacilli</taxon>
        <taxon>Bacillales</taxon>
        <taxon>Listeriaceae</taxon>
        <taxon>Listeria</taxon>
    </lineage>
</organism>
<dbReference type="Proteomes" id="UP000532866">
    <property type="component" value="Unassembled WGS sequence"/>
</dbReference>
<sequence length="128" mass="15108">MYVCVSYPKKEIINFIDQQGNIHWVSSGDDVWSFCPRDKETCKQWKTYAEIQTAMRIEMEPILYIDAVPDDFYPYFPPTLEGDLAIEKEEMEKFQLHREGKLLMDVQLMKTMNKEIDNNGDNRNSDSN</sequence>
<dbReference type="AlphaFoldDB" id="A0A7X0WGP7"/>
<comment type="caution">
    <text evidence="1">The sequence shown here is derived from an EMBL/GenBank/DDBJ whole genome shotgun (WGS) entry which is preliminary data.</text>
</comment>